<proteinExistence type="predicted"/>
<comment type="caution">
    <text evidence="1">The sequence shown here is derived from an EMBL/GenBank/DDBJ whole genome shotgun (WGS) entry which is preliminary data.</text>
</comment>
<dbReference type="EMBL" id="JAAIUW010000011">
    <property type="protein sequence ID" value="KAF7809262.1"/>
    <property type="molecule type" value="Genomic_DNA"/>
</dbReference>
<evidence type="ECO:0000313" key="1">
    <source>
        <dbReference type="EMBL" id="KAF7809262.1"/>
    </source>
</evidence>
<organism evidence="1 2">
    <name type="scientific">Senna tora</name>
    <dbReference type="NCBI Taxonomy" id="362788"/>
    <lineage>
        <taxon>Eukaryota</taxon>
        <taxon>Viridiplantae</taxon>
        <taxon>Streptophyta</taxon>
        <taxon>Embryophyta</taxon>
        <taxon>Tracheophyta</taxon>
        <taxon>Spermatophyta</taxon>
        <taxon>Magnoliopsida</taxon>
        <taxon>eudicotyledons</taxon>
        <taxon>Gunneridae</taxon>
        <taxon>Pentapetalae</taxon>
        <taxon>rosids</taxon>
        <taxon>fabids</taxon>
        <taxon>Fabales</taxon>
        <taxon>Fabaceae</taxon>
        <taxon>Caesalpinioideae</taxon>
        <taxon>Cassia clade</taxon>
        <taxon>Senna</taxon>
    </lineage>
</organism>
<accession>A0A834SSX3</accession>
<reference evidence="1" key="1">
    <citation type="submission" date="2020-09" db="EMBL/GenBank/DDBJ databases">
        <title>Genome-Enabled Discovery of Anthraquinone Biosynthesis in Senna tora.</title>
        <authorList>
            <person name="Kang S.-H."/>
            <person name="Pandey R.P."/>
            <person name="Lee C.-M."/>
            <person name="Sim J.-S."/>
            <person name="Jeong J.-T."/>
            <person name="Choi B.-S."/>
            <person name="Jung M."/>
            <person name="Ginzburg D."/>
            <person name="Zhao K."/>
            <person name="Won S.Y."/>
            <person name="Oh T.-J."/>
            <person name="Yu Y."/>
            <person name="Kim N.-H."/>
            <person name="Lee O.R."/>
            <person name="Lee T.-H."/>
            <person name="Bashyal P."/>
            <person name="Kim T.-S."/>
            <person name="Lee W.-H."/>
            <person name="Kawkins C."/>
            <person name="Kim C.-K."/>
            <person name="Kim J.S."/>
            <person name="Ahn B.O."/>
            <person name="Rhee S.Y."/>
            <person name="Sohng J.K."/>
        </authorList>
    </citation>
    <scope>NUCLEOTIDE SEQUENCE</scope>
    <source>
        <tissue evidence="1">Leaf</tissue>
    </source>
</reference>
<sequence length="35" mass="3921">MEGRYQISEIDENSSSIASPFMCDLGNRVMVKAEL</sequence>
<keyword evidence="2" id="KW-1185">Reference proteome</keyword>
<gene>
    <name evidence="1" type="ORF">G2W53_036005</name>
</gene>
<dbReference type="Proteomes" id="UP000634136">
    <property type="component" value="Unassembled WGS sequence"/>
</dbReference>
<protein>
    <submittedName>
        <fullName evidence="1">Uncharacterized protein</fullName>
    </submittedName>
</protein>
<evidence type="ECO:0000313" key="2">
    <source>
        <dbReference type="Proteomes" id="UP000634136"/>
    </source>
</evidence>
<name>A0A834SSX3_9FABA</name>
<dbReference type="AlphaFoldDB" id="A0A834SSX3"/>